<organism evidence="1 2">
    <name type="scientific">Methanobrevibacter arboriphilus</name>
    <dbReference type="NCBI Taxonomy" id="39441"/>
    <lineage>
        <taxon>Archaea</taxon>
        <taxon>Methanobacteriati</taxon>
        <taxon>Methanobacteriota</taxon>
        <taxon>Methanomada group</taxon>
        <taxon>Methanobacteria</taxon>
        <taxon>Methanobacteriales</taxon>
        <taxon>Methanobacteriaceae</taxon>
        <taxon>Methanobrevibacter</taxon>
    </lineage>
</organism>
<evidence type="ECO:0000313" key="2">
    <source>
        <dbReference type="Proteomes" id="UP000825015"/>
    </source>
</evidence>
<protein>
    <submittedName>
        <fullName evidence="1">Uncharacterized protein</fullName>
    </submittedName>
</protein>
<accession>A0ACA8R1Y8</accession>
<proteinExistence type="predicted"/>
<sequence length="47" mass="5943">MEFKWLVKQLLPLSYWTKYGKNGKCYFVIWRMWFGKSFDIEEFEIKK</sequence>
<evidence type="ECO:0000313" key="1">
    <source>
        <dbReference type="EMBL" id="BBL61525.1"/>
    </source>
</evidence>
<dbReference type="Proteomes" id="UP000825015">
    <property type="component" value="Chromosome"/>
</dbReference>
<gene>
    <name evidence="1" type="ORF">MarbSA_05650</name>
</gene>
<dbReference type="EMBL" id="AP019779">
    <property type="protein sequence ID" value="BBL61525.1"/>
    <property type="molecule type" value="Genomic_DNA"/>
</dbReference>
<name>A0ACA8R1Y8_METAZ</name>
<keyword evidence="2" id="KW-1185">Reference proteome</keyword>
<reference evidence="1" key="1">
    <citation type="submission" date="2019-06" db="EMBL/GenBank/DDBJ databases">
        <title>Complete genome sequence of Methanobrevibacter arboriphilus strain SA.</title>
        <authorList>
            <person name="Asakawa S."/>
        </authorList>
    </citation>
    <scope>NUCLEOTIDE SEQUENCE</scope>
    <source>
        <strain evidence="1">SA</strain>
    </source>
</reference>